<dbReference type="Proteomes" id="UP000078252">
    <property type="component" value="Unassembled WGS sequence"/>
</dbReference>
<comment type="caution">
    <text evidence="2">The sequence shown here is derived from an EMBL/GenBank/DDBJ whole genome shotgun (WGS) entry which is preliminary data.</text>
</comment>
<reference evidence="2 3" key="1">
    <citation type="journal article" date="2016" name="Front. Microbiol.">
        <title>Genomic Resource of Rice Seed Associated Bacteria.</title>
        <authorList>
            <person name="Midha S."/>
            <person name="Bansal K."/>
            <person name="Sharma S."/>
            <person name="Kumar N."/>
            <person name="Patil P.P."/>
            <person name="Chaudhry V."/>
            <person name="Patil P.B."/>
        </authorList>
    </citation>
    <scope>NUCLEOTIDE SEQUENCE [LARGE SCALE GENOMIC DNA]</scope>
    <source>
        <strain evidence="2 3">NS184</strain>
    </source>
</reference>
<dbReference type="RefSeq" id="WP_058724455.1">
    <property type="nucleotide sequence ID" value="NZ_LDQC01000010.1"/>
</dbReference>
<evidence type="ECO:0000256" key="1">
    <source>
        <dbReference type="SAM" id="MobiDB-lite"/>
    </source>
</evidence>
<name>A0A175S0S1_9MICO</name>
<evidence type="ECO:0000313" key="3">
    <source>
        <dbReference type="Proteomes" id="UP000078252"/>
    </source>
</evidence>
<feature type="region of interest" description="Disordered" evidence="1">
    <location>
        <begin position="1"/>
        <end position="38"/>
    </location>
</feature>
<evidence type="ECO:0000313" key="2">
    <source>
        <dbReference type="EMBL" id="KTR10166.1"/>
    </source>
</evidence>
<accession>A0A175S0S1</accession>
<feature type="compositionally biased region" description="Basic and acidic residues" evidence="1">
    <location>
        <begin position="23"/>
        <end position="38"/>
    </location>
</feature>
<feature type="non-terminal residue" evidence="2">
    <location>
        <position position="1"/>
    </location>
</feature>
<proteinExistence type="predicted"/>
<protein>
    <submittedName>
        <fullName evidence="2">Uncharacterized protein</fullName>
    </submittedName>
</protein>
<gene>
    <name evidence="2" type="ORF">NS184_01905</name>
</gene>
<organism evidence="2 3">
    <name type="scientific">Curtobacterium luteum</name>
    <dbReference type="NCBI Taxonomy" id="33881"/>
    <lineage>
        <taxon>Bacteria</taxon>
        <taxon>Bacillati</taxon>
        <taxon>Actinomycetota</taxon>
        <taxon>Actinomycetes</taxon>
        <taxon>Micrococcales</taxon>
        <taxon>Microbacteriaceae</taxon>
        <taxon>Curtobacterium</taxon>
    </lineage>
</organism>
<dbReference type="EMBL" id="LDQC01000010">
    <property type="protein sequence ID" value="KTR10166.1"/>
    <property type="molecule type" value="Genomic_DNA"/>
</dbReference>
<sequence length="79" mass="8598">LLIGGTAPRVSVSRDAVPPMRSTVHDHDTHPLDRHVGPPHVERFRLTHAPSETLSVVCTCAIGADHDNTIHPDRATPVR</sequence>
<dbReference type="AlphaFoldDB" id="A0A175S0S1"/>
<dbReference type="PATRIC" id="fig|33881.3.peg.58"/>